<dbReference type="Gene3D" id="2.80.10.50">
    <property type="match status" value="1"/>
</dbReference>
<dbReference type="Pfam" id="PF14200">
    <property type="entry name" value="RicinB_lectin_2"/>
    <property type="match status" value="1"/>
</dbReference>
<dbReference type="InterPro" id="IPR052321">
    <property type="entry name" value="PolyBind_ProtTraffic"/>
</dbReference>
<dbReference type="InterPro" id="IPR000772">
    <property type="entry name" value="Ricin_B_lectin"/>
</dbReference>
<evidence type="ECO:0000256" key="1">
    <source>
        <dbReference type="ARBA" id="ARBA00007819"/>
    </source>
</evidence>
<dbReference type="SUPFAM" id="SSF50370">
    <property type="entry name" value="Ricin B-like lectins"/>
    <property type="match status" value="1"/>
</dbReference>
<keyword evidence="2" id="KW-0800">Toxin</keyword>
<keyword evidence="3" id="KW-0732">Signal</keyword>
<dbReference type="GO" id="GO:0001907">
    <property type="term" value="P:symbiont-mediated killing of host cell"/>
    <property type="evidence" value="ECO:0007669"/>
    <property type="project" value="InterPro"/>
</dbReference>
<proteinExistence type="inferred from homology"/>
<dbReference type="PANTHER" id="PTHR33589">
    <property type="entry name" value="OS11G0524900 PROTEIN"/>
    <property type="match status" value="1"/>
</dbReference>
<evidence type="ECO:0000256" key="5">
    <source>
        <dbReference type="ARBA" id="ARBA00022969"/>
    </source>
</evidence>
<dbReference type="KEGG" id="xbc:ELE36_02450"/>
<dbReference type="EMBL" id="CP035704">
    <property type="protein sequence ID" value="QBB69324.1"/>
    <property type="molecule type" value="Genomic_DNA"/>
</dbReference>
<name>A0A411HFU4_9GAMM</name>
<dbReference type="AlphaFoldDB" id="A0A411HFU4"/>
<dbReference type="Gene3D" id="1.20.190.10">
    <property type="entry name" value="Pesticidal crystal protein, N-terminal domain"/>
    <property type="match status" value="1"/>
</dbReference>
<dbReference type="CDD" id="cd00161">
    <property type="entry name" value="beta-trefoil_Ricin-like"/>
    <property type="match status" value="1"/>
</dbReference>
<dbReference type="OrthoDB" id="5381276at2"/>
<dbReference type="InterPro" id="IPR035992">
    <property type="entry name" value="Ricin_B-like_lectins"/>
</dbReference>
<evidence type="ECO:0000256" key="6">
    <source>
        <dbReference type="ARBA" id="ARBA00023026"/>
    </source>
</evidence>
<dbReference type="PROSITE" id="PS51752">
    <property type="entry name" value="JACALIN_LECTIN"/>
    <property type="match status" value="1"/>
</dbReference>
<dbReference type="Proteomes" id="UP000291562">
    <property type="component" value="Chromosome"/>
</dbReference>
<reference evidence="8 9" key="1">
    <citation type="submission" date="2019-01" db="EMBL/GenBank/DDBJ databases">
        <title>Pseudolysobacter antarctica gen. nov., sp. nov., isolated from Fildes Peninsula, Antarctica.</title>
        <authorList>
            <person name="Wei Z."/>
            <person name="Peng F."/>
        </authorList>
    </citation>
    <scope>NUCLEOTIDE SEQUENCE [LARGE SCALE GENOMIC DNA]</scope>
    <source>
        <strain evidence="8 9">AQ6-296</strain>
    </source>
</reference>
<dbReference type="SUPFAM" id="SSF56849">
    <property type="entry name" value="delta-Endotoxin (insectocide), N-terminal domain"/>
    <property type="match status" value="1"/>
</dbReference>
<dbReference type="GO" id="GO:0030435">
    <property type="term" value="P:sporulation resulting in formation of a cellular spore"/>
    <property type="evidence" value="ECO:0007669"/>
    <property type="project" value="UniProtKB-KW"/>
</dbReference>
<dbReference type="GO" id="GO:0030246">
    <property type="term" value="F:carbohydrate binding"/>
    <property type="evidence" value="ECO:0007669"/>
    <property type="project" value="UniProtKB-KW"/>
</dbReference>
<evidence type="ECO:0000256" key="2">
    <source>
        <dbReference type="ARBA" id="ARBA00022656"/>
    </source>
</evidence>
<protein>
    <recommendedName>
        <fullName evidence="7">Jacalin-type lectin domain-containing protein</fullName>
    </recommendedName>
</protein>
<evidence type="ECO:0000256" key="3">
    <source>
        <dbReference type="ARBA" id="ARBA00022729"/>
    </source>
</evidence>
<dbReference type="Gene3D" id="2.100.10.30">
    <property type="entry name" value="Jacalin-like lectin domain"/>
    <property type="match status" value="1"/>
</dbReference>
<gene>
    <name evidence="8" type="ORF">ELE36_02450</name>
</gene>
<dbReference type="InterPro" id="IPR005639">
    <property type="entry name" value="Pest_crys_dom_I"/>
</dbReference>
<evidence type="ECO:0000256" key="4">
    <source>
        <dbReference type="ARBA" id="ARBA00022734"/>
    </source>
</evidence>
<dbReference type="SMART" id="SM00915">
    <property type="entry name" value="Jacalin"/>
    <property type="match status" value="1"/>
</dbReference>
<dbReference type="InterPro" id="IPR036716">
    <property type="entry name" value="Pest_crys_N_sf"/>
</dbReference>
<dbReference type="SUPFAM" id="SSF51101">
    <property type="entry name" value="Mannose-binding lectins"/>
    <property type="match status" value="1"/>
</dbReference>
<evidence type="ECO:0000313" key="9">
    <source>
        <dbReference type="Proteomes" id="UP000291562"/>
    </source>
</evidence>
<evidence type="ECO:0000313" key="8">
    <source>
        <dbReference type="EMBL" id="QBB69324.1"/>
    </source>
</evidence>
<keyword evidence="4" id="KW-0430">Lectin</keyword>
<accession>A0A411HFU4</accession>
<comment type="similarity">
    <text evidence="1">Belongs to the delta endotoxin family.</text>
</comment>
<keyword evidence="6" id="KW-0843">Virulence</keyword>
<evidence type="ECO:0000259" key="7">
    <source>
        <dbReference type="PROSITE" id="PS51752"/>
    </source>
</evidence>
<organism evidence="8 9">
    <name type="scientific">Pseudolysobacter antarcticus</name>
    <dbReference type="NCBI Taxonomy" id="2511995"/>
    <lineage>
        <taxon>Bacteria</taxon>
        <taxon>Pseudomonadati</taxon>
        <taxon>Pseudomonadota</taxon>
        <taxon>Gammaproteobacteria</taxon>
        <taxon>Lysobacterales</taxon>
        <taxon>Rhodanobacteraceae</taxon>
        <taxon>Pseudolysobacter</taxon>
    </lineage>
</organism>
<dbReference type="InterPro" id="IPR001229">
    <property type="entry name" value="Jacalin-like_lectin_dom"/>
</dbReference>
<dbReference type="PANTHER" id="PTHR33589:SF3">
    <property type="entry name" value="ZYMOGEN GRANULE MEMBRANE PROTEIN 16-LIKE"/>
    <property type="match status" value="1"/>
</dbReference>
<feature type="domain" description="Jacalin-type lectin" evidence="7">
    <location>
        <begin position="442"/>
        <end position="579"/>
    </location>
</feature>
<keyword evidence="9" id="KW-1185">Reference proteome</keyword>
<dbReference type="Pfam" id="PF01419">
    <property type="entry name" value="Jacalin"/>
    <property type="match status" value="1"/>
</dbReference>
<dbReference type="PROSITE" id="PS50231">
    <property type="entry name" value="RICIN_B_LECTIN"/>
    <property type="match status" value="1"/>
</dbReference>
<keyword evidence="5" id="KW-0749">Sporulation</keyword>
<dbReference type="GO" id="GO:0090729">
    <property type="term" value="F:toxin activity"/>
    <property type="evidence" value="ECO:0007669"/>
    <property type="project" value="UniProtKB-KW"/>
</dbReference>
<dbReference type="InterPro" id="IPR036404">
    <property type="entry name" value="Jacalin-like_lectin_dom_sf"/>
</dbReference>
<sequence>MQTGGSTMAFAPVTDTYYRIYFSHSNKCLDSRTTNNGEFVKQMATNLTSDSQLWRFRQITTSHYMLIAKNSNRALDVPGGRHEDNVELCQWGQSEGAWNEHFRTMPAGDGEFYLVARHSQKRIGVKGASKDDSAAVVQHNDGAASNFRLRFVADGESKDRPSDRDFMIDTNEKMRALIIAVAGKVPTVGSGLQTLMELLWPQQDASTRVWDQMKSYVKELVREMIALERLKDLSKELEGIHSSLADYNTENYGTEIKKTSFGGLLTALNIAEPYFFDERDPEKALPFFIALGSIRLATLRELCLRYKDIYGKDDDKAAEHLKALKAKIVAYVTAANKARERAMDWRLKKIRIDHTSERFGISTLHRWAVVDDYNGFRRGWEYNDTTSEDKGAESYAKTAKPIYEKEALSQYSAELDTFFGPARLWRYLDPTVTDKPKKAITEILTGPVGGLKFTEFQDDPNNERITAIDLHAGDHIDGIQFHYGNKPGPLHGKAGGHHLHYDLAADENIIGVWGRSRGEVGAVFFQTNKGRTLGGGWRDGDGVAEWIGDPASDTRAVLYRIGGRQGDGHVEALSFVWRYSRDE</sequence>
<dbReference type="Pfam" id="PF03945">
    <property type="entry name" value="Endotoxin_N"/>
    <property type="match status" value="1"/>
</dbReference>